<evidence type="ECO:0000313" key="8">
    <source>
        <dbReference type="EMBL" id="TGG95140.1"/>
    </source>
</evidence>
<evidence type="ECO:0000256" key="6">
    <source>
        <dbReference type="ARBA" id="ARBA00023306"/>
    </source>
</evidence>
<feature type="coiled-coil region" evidence="7">
    <location>
        <begin position="30"/>
        <end position="64"/>
    </location>
</feature>
<gene>
    <name evidence="8" type="ORF">E4656_01555</name>
</gene>
<evidence type="ECO:0000256" key="4">
    <source>
        <dbReference type="ARBA" id="ARBA00022989"/>
    </source>
</evidence>
<dbReference type="InterPro" id="IPR023081">
    <property type="entry name" value="Cell_div_FtsB"/>
</dbReference>
<keyword evidence="4" id="KW-1133">Transmembrane helix</keyword>
<dbReference type="GO" id="GO:0043093">
    <property type="term" value="P:FtsZ-dependent cytokinesis"/>
    <property type="evidence" value="ECO:0007669"/>
    <property type="project" value="TreeGrafter"/>
</dbReference>
<dbReference type="GO" id="GO:0030428">
    <property type="term" value="C:cell septum"/>
    <property type="evidence" value="ECO:0007669"/>
    <property type="project" value="TreeGrafter"/>
</dbReference>
<comment type="caution">
    <text evidence="8">The sequence shown here is derived from an EMBL/GenBank/DDBJ whole genome shotgun (WGS) entry which is preliminary data.</text>
</comment>
<dbReference type="PANTHER" id="PTHR37485:SF1">
    <property type="entry name" value="CELL DIVISION PROTEIN FTSB"/>
    <property type="match status" value="1"/>
</dbReference>
<dbReference type="InterPro" id="IPR007060">
    <property type="entry name" value="FtsL/DivIC"/>
</dbReference>
<keyword evidence="5" id="KW-0472">Membrane</keyword>
<evidence type="ECO:0000256" key="3">
    <source>
        <dbReference type="ARBA" id="ARBA00022692"/>
    </source>
</evidence>
<evidence type="ECO:0000313" key="9">
    <source>
        <dbReference type="Proteomes" id="UP000297475"/>
    </source>
</evidence>
<accession>A0A4Z0WDR2</accession>
<keyword evidence="7" id="KW-0175">Coiled coil</keyword>
<dbReference type="EMBL" id="SRMF01000001">
    <property type="protein sequence ID" value="TGG95140.1"/>
    <property type="molecule type" value="Genomic_DNA"/>
</dbReference>
<dbReference type="PANTHER" id="PTHR37485">
    <property type="entry name" value="CELL DIVISION PROTEIN FTSB"/>
    <property type="match status" value="1"/>
</dbReference>
<name>A0A4Z0WDR2_9GAMM</name>
<proteinExistence type="predicted"/>
<evidence type="ECO:0000256" key="1">
    <source>
        <dbReference type="ARBA" id="ARBA00022475"/>
    </source>
</evidence>
<keyword evidence="6" id="KW-0131">Cell cycle</keyword>
<sequence length="93" mass="11007">MKKALLVALVLIFVYFQGRLWFGYNSLTEIRQLQAEVQSLQSEIRIQRQINARLRAQVEALRDTDNPDAMEEQIRERLGLTHEDETLFLFIQE</sequence>
<reference evidence="8 9" key="1">
    <citation type="submission" date="2019-04" db="EMBL/GenBank/DDBJ databases">
        <title>Natronospirillum operosus gen. nov., sp. nov., a haloalkaliphilic satellite isolated from decaying biomass of laboratory culture of cyanobacterium Geitlerinema sp. and proposal of Natronospirillaceae fam. nov. and Saccharospirillaceae fam. nov.</title>
        <authorList>
            <person name="Kevbrin V."/>
            <person name="Boltyanskaya Y."/>
            <person name="Koziaeva V."/>
            <person name="Grouzdev D.S."/>
            <person name="Park M."/>
            <person name="Cho J."/>
        </authorList>
    </citation>
    <scope>NUCLEOTIDE SEQUENCE [LARGE SCALE GENOMIC DNA]</scope>
    <source>
        <strain evidence="8 9">G-116</strain>
    </source>
</reference>
<keyword evidence="9" id="KW-1185">Reference proteome</keyword>
<dbReference type="RefSeq" id="WP_135480564.1">
    <property type="nucleotide sequence ID" value="NZ_SRMF01000001.1"/>
</dbReference>
<keyword evidence="3" id="KW-0812">Transmembrane</keyword>
<dbReference type="OrthoDB" id="7061211at2"/>
<evidence type="ECO:0000256" key="2">
    <source>
        <dbReference type="ARBA" id="ARBA00022618"/>
    </source>
</evidence>
<keyword evidence="1" id="KW-1003">Cell membrane</keyword>
<dbReference type="Pfam" id="PF04977">
    <property type="entry name" value="DivIC"/>
    <property type="match status" value="1"/>
</dbReference>
<protein>
    <submittedName>
        <fullName evidence="8">Septum formation initiator family protein</fullName>
    </submittedName>
</protein>
<dbReference type="AlphaFoldDB" id="A0A4Z0WDR2"/>
<keyword evidence="2" id="KW-0132">Cell division</keyword>
<dbReference type="Proteomes" id="UP000297475">
    <property type="component" value="Unassembled WGS sequence"/>
</dbReference>
<evidence type="ECO:0000256" key="5">
    <source>
        <dbReference type="ARBA" id="ARBA00023136"/>
    </source>
</evidence>
<organism evidence="8 9">
    <name type="scientific">Natronospirillum operosum</name>
    <dbReference type="NCBI Taxonomy" id="2759953"/>
    <lineage>
        <taxon>Bacteria</taxon>
        <taxon>Pseudomonadati</taxon>
        <taxon>Pseudomonadota</taxon>
        <taxon>Gammaproteobacteria</taxon>
        <taxon>Oceanospirillales</taxon>
        <taxon>Natronospirillaceae</taxon>
        <taxon>Natronospirillum</taxon>
    </lineage>
</organism>
<evidence type="ECO:0000256" key="7">
    <source>
        <dbReference type="SAM" id="Coils"/>
    </source>
</evidence>